<dbReference type="InterPro" id="IPR011993">
    <property type="entry name" value="PH-like_dom_sf"/>
</dbReference>
<dbReference type="InterPro" id="IPR006615">
    <property type="entry name" value="Pept_C19_DUSP"/>
</dbReference>
<dbReference type="InterPro" id="IPR001683">
    <property type="entry name" value="PX_dom"/>
</dbReference>
<dbReference type="InterPro" id="IPR035927">
    <property type="entry name" value="DUSP-like_sf"/>
</dbReference>
<dbReference type="Pfam" id="PF00787">
    <property type="entry name" value="PX"/>
    <property type="match status" value="1"/>
</dbReference>
<dbReference type="PROSITE" id="PS50195">
    <property type="entry name" value="PX"/>
    <property type="match status" value="1"/>
</dbReference>
<dbReference type="SMART" id="SM00695">
    <property type="entry name" value="DUSP"/>
    <property type="match status" value="1"/>
</dbReference>
<dbReference type="AlphaFoldDB" id="A0A8K1CMF9"/>
<feature type="domain" description="PX" evidence="1">
    <location>
        <begin position="105"/>
        <end position="215"/>
    </location>
</feature>
<dbReference type="GO" id="GO:0035091">
    <property type="term" value="F:phosphatidylinositol binding"/>
    <property type="evidence" value="ECO:0007669"/>
    <property type="project" value="InterPro"/>
</dbReference>
<evidence type="ECO:0000259" key="2">
    <source>
        <dbReference type="PROSITE" id="PS51283"/>
    </source>
</evidence>
<evidence type="ECO:0000259" key="1">
    <source>
        <dbReference type="PROSITE" id="PS50195"/>
    </source>
</evidence>
<evidence type="ECO:0000313" key="4">
    <source>
        <dbReference type="Proteomes" id="UP000794436"/>
    </source>
</evidence>
<proteinExistence type="predicted"/>
<dbReference type="GO" id="GO:0004843">
    <property type="term" value="F:cysteine-type deubiquitinase activity"/>
    <property type="evidence" value="ECO:0007669"/>
    <property type="project" value="InterPro"/>
</dbReference>
<dbReference type="Pfam" id="PF06337">
    <property type="entry name" value="DUSP"/>
    <property type="match status" value="1"/>
</dbReference>
<sequence length="617" mass="71408">MGVLPVEKAREVTTKAYEELHVPVGSPSEQVVTAFRTLCLQRVFNIQLSAADGPEQFQRQAVAYRFLRSLPLLDKTEYAADAIIARLKPLDAYSLAESSERASPMLDLSIAMMEQAQKTWQLPYTNYVISVHYCLRKHVVRRRYSEFEALHRVLSEKLPVIPTLPERHWLYKLRLPSERAQSLTQYLLRVIIMLSNRGLFSLEIMQFLEIDHRRIRAEEEAHAVDFLARAASSGGSNAYYIISSGWLDAWKHFVCSEGYHPPGKINNEHLLERRGVAKKDLDAGRHYRCVNFHTWQYLTMIYGGGPAILRRSPLIYGRVVYDNHTFAILLQRIVRGFLGRVRARRRRLYILRQNPFVERHLGNLERQQQLENRMDMVRQYVGAREFQIRHVASIKIQRVFRKYLLRQEHALLLAESAVPHATDHFQHIEEYFSLEEIGLIRDPQYRLAHFLVTMNKGVPIQKLRSRRKAPKWSLFKIDAIGSQLMWSSTKRSYSLVFVDVTKLVVESQLQLKSGFGRRRSIVHDHAVVLTYNENNVSTDLILLCESQCDCDALFFGLEALVSETQTRTARGASYVDGHGVIRKKYPHAKRLIHDAHQLIDQQHRSPFQMAGGTTTKA</sequence>
<dbReference type="InterPro" id="IPR000048">
    <property type="entry name" value="IQ_motif_EF-hand-BS"/>
</dbReference>
<dbReference type="Gene3D" id="3.30.2230.10">
    <property type="entry name" value="DUSP-like"/>
    <property type="match status" value="1"/>
</dbReference>
<dbReference type="Gene3D" id="2.30.29.30">
    <property type="entry name" value="Pleckstrin-homology domain (PH domain)/Phosphotyrosine-binding domain (PTB)"/>
    <property type="match status" value="1"/>
</dbReference>
<organism evidence="3 4">
    <name type="scientific">Pythium oligandrum</name>
    <name type="common">Mycoparasitic fungus</name>
    <dbReference type="NCBI Taxonomy" id="41045"/>
    <lineage>
        <taxon>Eukaryota</taxon>
        <taxon>Sar</taxon>
        <taxon>Stramenopiles</taxon>
        <taxon>Oomycota</taxon>
        <taxon>Peronosporomycetes</taxon>
        <taxon>Pythiales</taxon>
        <taxon>Pythiaceae</taxon>
        <taxon>Pythium</taxon>
    </lineage>
</organism>
<gene>
    <name evidence="3" type="ORF">Poli38472_009170</name>
</gene>
<accession>A0A8K1CMF9</accession>
<feature type="domain" description="DUSP" evidence="2">
    <location>
        <begin position="215"/>
        <end position="314"/>
    </location>
</feature>
<dbReference type="PROSITE" id="PS50096">
    <property type="entry name" value="IQ"/>
    <property type="match status" value="2"/>
</dbReference>
<protein>
    <recommendedName>
        <fullName evidence="5">DUSP domain-containing protein</fullName>
    </recommendedName>
</protein>
<evidence type="ECO:0008006" key="5">
    <source>
        <dbReference type="Google" id="ProtNLM"/>
    </source>
</evidence>
<dbReference type="Gene3D" id="3.30.1520.10">
    <property type="entry name" value="Phox-like domain"/>
    <property type="match status" value="1"/>
</dbReference>
<dbReference type="OrthoDB" id="428895at2759"/>
<dbReference type="InterPro" id="IPR036871">
    <property type="entry name" value="PX_dom_sf"/>
</dbReference>
<dbReference type="SMART" id="SM00312">
    <property type="entry name" value="PX"/>
    <property type="match status" value="1"/>
</dbReference>
<dbReference type="CDD" id="cd06093">
    <property type="entry name" value="PX_domain"/>
    <property type="match status" value="1"/>
</dbReference>
<dbReference type="SUPFAM" id="SSF143791">
    <property type="entry name" value="DUSP-like"/>
    <property type="match status" value="1"/>
</dbReference>
<name>A0A8K1CMF9_PYTOL</name>
<dbReference type="Pfam" id="PF00612">
    <property type="entry name" value="IQ"/>
    <property type="match status" value="1"/>
</dbReference>
<comment type="caution">
    <text evidence="3">The sequence shown here is derived from an EMBL/GenBank/DDBJ whole genome shotgun (WGS) entry which is preliminary data.</text>
</comment>
<dbReference type="EMBL" id="SPLM01000038">
    <property type="protein sequence ID" value="TMW65003.1"/>
    <property type="molecule type" value="Genomic_DNA"/>
</dbReference>
<dbReference type="Proteomes" id="UP000794436">
    <property type="component" value="Unassembled WGS sequence"/>
</dbReference>
<evidence type="ECO:0000313" key="3">
    <source>
        <dbReference type="EMBL" id="TMW65003.1"/>
    </source>
</evidence>
<keyword evidence="4" id="KW-1185">Reference proteome</keyword>
<reference evidence="3" key="1">
    <citation type="submission" date="2019-03" db="EMBL/GenBank/DDBJ databases">
        <title>Long read genome sequence of the mycoparasitic Pythium oligandrum ATCC 38472 isolated from sugarbeet rhizosphere.</title>
        <authorList>
            <person name="Gaulin E."/>
        </authorList>
    </citation>
    <scope>NUCLEOTIDE SEQUENCE</scope>
    <source>
        <strain evidence="3">ATCC 38472_TT</strain>
    </source>
</reference>
<dbReference type="SUPFAM" id="SSF64268">
    <property type="entry name" value="PX domain"/>
    <property type="match status" value="1"/>
</dbReference>
<dbReference type="PROSITE" id="PS51283">
    <property type="entry name" value="DUSP"/>
    <property type="match status" value="1"/>
</dbReference>